<organism evidence="2 3">
    <name type="scientific">Pedobacter flavus</name>
    <dbReference type="NCBI Taxonomy" id="3113906"/>
    <lineage>
        <taxon>Bacteria</taxon>
        <taxon>Pseudomonadati</taxon>
        <taxon>Bacteroidota</taxon>
        <taxon>Sphingobacteriia</taxon>
        <taxon>Sphingobacteriales</taxon>
        <taxon>Sphingobacteriaceae</taxon>
        <taxon>Pedobacter</taxon>
    </lineage>
</organism>
<dbReference type="RefSeq" id="WP_330145628.1">
    <property type="nucleotide sequence ID" value="NZ_JAZDQU010000001.1"/>
</dbReference>
<protein>
    <submittedName>
        <fullName evidence="2">N-acetyl sugar amidotransferase</fullName>
    </submittedName>
</protein>
<comment type="caution">
    <text evidence="2">The sequence shown here is derived from an EMBL/GenBank/DDBJ whole genome shotgun (WGS) entry which is preliminary data.</text>
</comment>
<dbReference type="Proteomes" id="UP001337681">
    <property type="component" value="Unassembled WGS sequence"/>
</dbReference>
<reference evidence="2 3" key="1">
    <citation type="submission" date="2024-01" db="EMBL/GenBank/DDBJ databases">
        <title>Pedobacter sp. nov., isolated from oil-contaminated soil.</title>
        <authorList>
            <person name="Le N.T.T."/>
        </authorList>
    </citation>
    <scope>NUCLEOTIDE SEQUENCE [LARGE SCALE GENOMIC DNA]</scope>
    <source>
        <strain evidence="2 3">VNH31</strain>
    </source>
</reference>
<evidence type="ECO:0000313" key="2">
    <source>
        <dbReference type="EMBL" id="MEE1884715.1"/>
    </source>
</evidence>
<evidence type="ECO:0000256" key="1">
    <source>
        <dbReference type="ARBA" id="ARBA00022785"/>
    </source>
</evidence>
<dbReference type="InterPro" id="IPR018317">
    <property type="entry name" value="QueC"/>
</dbReference>
<gene>
    <name evidence="2" type="ORF">VRU49_04685</name>
</gene>
<dbReference type="InterPro" id="IPR014729">
    <property type="entry name" value="Rossmann-like_a/b/a_fold"/>
</dbReference>
<dbReference type="Gene3D" id="3.40.50.620">
    <property type="entry name" value="HUPs"/>
    <property type="match status" value="1"/>
</dbReference>
<proteinExistence type="predicted"/>
<keyword evidence="3" id="KW-1185">Reference proteome</keyword>
<dbReference type="SUPFAM" id="SSF52402">
    <property type="entry name" value="Adenine nucleotide alpha hydrolases-like"/>
    <property type="match status" value="1"/>
</dbReference>
<accession>A0ABU7H0F0</accession>
<name>A0ABU7H0F0_9SPHI</name>
<dbReference type="InterPro" id="IPR020022">
    <property type="entry name" value="N-acetyl_sugar_amidoTrfase"/>
</dbReference>
<dbReference type="NCBIfam" id="TIGR03573">
    <property type="entry name" value="WbuX"/>
    <property type="match status" value="1"/>
</dbReference>
<sequence length="392" mass="45629">MIPTKFLPLDYKQCTKSVMDNISDPNITFDAEGISNYYYQYQKFASEERFTPENKKIGLERVIAEMKEAGKGKKYDCLLGLSGGADSSYMAWIAKEHGLRPLVVHFDYGWNTDLATSNIENVTKKLGFELYTYVIDWPIIRDLQRSYYKASVIDLDVPADHTIFGSIFQIAKKMGIKHLLNGTNYQTELIMPKGWNYLKTDLINIKNIHKKFGELPLKGVPTNGVLDQIKYRLHGIVGIPLLYYVDYNQKDVVELLQRELGWRNYEGKHFENIFTRFYQGVVLPNKFGVDKRKPHLSNMIFSGQITREEALVELSKPTYDLNLQEEDKDYIAKKLGFTTDEFEIILNQENVAHEFYGTDATIRQKIYNWTSWFLPHKYKMMVKEKVLRDLNG</sequence>
<evidence type="ECO:0000313" key="3">
    <source>
        <dbReference type="Proteomes" id="UP001337681"/>
    </source>
</evidence>
<dbReference type="EMBL" id="JAZDQU010000001">
    <property type="protein sequence ID" value="MEE1884715.1"/>
    <property type="molecule type" value="Genomic_DNA"/>
</dbReference>
<keyword evidence="1" id="KW-0671">Queuosine biosynthesis</keyword>
<dbReference type="Pfam" id="PF06508">
    <property type="entry name" value="QueC"/>
    <property type="match status" value="1"/>
</dbReference>